<dbReference type="RefSeq" id="WP_234987908.1">
    <property type="nucleotide sequence ID" value="NZ_FOAH01000009.1"/>
</dbReference>
<keyword evidence="9" id="KW-1185">Reference proteome</keyword>
<comment type="function">
    <text evidence="7">Functions as a peptidoglycan terminase that cleaves nascent peptidoglycan strands endolytically to terminate their elongation.</text>
</comment>
<dbReference type="Pfam" id="PF02618">
    <property type="entry name" value="YceG"/>
    <property type="match status" value="1"/>
</dbReference>
<feature type="site" description="Important for catalytic activity" evidence="7">
    <location>
        <position position="269"/>
    </location>
</feature>
<dbReference type="STRING" id="1073423.SAMN04488700_2179"/>
<protein>
    <recommendedName>
        <fullName evidence="7">Endolytic murein transglycosylase</fullName>
        <ecNumber evidence="7">4.2.2.29</ecNumber>
    </recommendedName>
    <alternativeName>
        <fullName evidence="7">Peptidoglycan lytic transglycosylase</fullName>
    </alternativeName>
    <alternativeName>
        <fullName evidence="7">Peptidoglycan polymerization terminase</fullName>
    </alternativeName>
</protein>
<keyword evidence="4 7" id="KW-0472">Membrane</keyword>
<accession>A0A1X7NLL4</accession>
<organism evidence="8 9">
    <name type="scientific">Carnobacterium iners</name>
    <dbReference type="NCBI Taxonomy" id="1073423"/>
    <lineage>
        <taxon>Bacteria</taxon>
        <taxon>Bacillati</taxon>
        <taxon>Bacillota</taxon>
        <taxon>Bacilli</taxon>
        <taxon>Lactobacillales</taxon>
        <taxon>Carnobacteriaceae</taxon>
        <taxon>Carnobacterium</taxon>
    </lineage>
</organism>
<evidence type="ECO:0000256" key="6">
    <source>
        <dbReference type="ARBA" id="ARBA00023316"/>
    </source>
</evidence>
<proteinExistence type="inferred from homology"/>
<reference evidence="8 9" key="1">
    <citation type="submission" date="2017-04" db="EMBL/GenBank/DDBJ databases">
        <authorList>
            <person name="Afonso C.L."/>
            <person name="Miller P.J."/>
            <person name="Scott M.A."/>
            <person name="Spackman E."/>
            <person name="Goraichik I."/>
            <person name="Dimitrov K.M."/>
            <person name="Suarez D.L."/>
            <person name="Swayne D.E."/>
        </authorList>
    </citation>
    <scope>NUCLEOTIDE SEQUENCE [LARGE SCALE GENOMIC DNA]</scope>
    <source>
        <strain evidence="8 9">LMG26642</strain>
    </source>
</reference>
<evidence type="ECO:0000256" key="7">
    <source>
        <dbReference type="HAMAP-Rule" id="MF_02065"/>
    </source>
</evidence>
<dbReference type="NCBIfam" id="TIGR00247">
    <property type="entry name" value="endolytic transglycosylase MltG"/>
    <property type="match status" value="1"/>
</dbReference>
<comment type="similarity">
    <text evidence="7">Belongs to the transglycosylase MltG family.</text>
</comment>
<feature type="transmembrane region" description="Helical" evidence="7">
    <location>
        <begin position="37"/>
        <end position="60"/>
    </location>
</feature>
<dbReference type="PANTHER" id="PTHR30518:SF2">
    <property type="entry name" value="ENDOLYTIC MUREIN TRANSGLYCOSYLASE"/>
    <property type="match status" value="1"/>
</dbReference>
<dbReference type="GO" id="GO:0005886">
    <property type="term" value="C:plasma membrane"/>
    <property type="evidence" value="ECO:0007669"/>
    <property type="project" value="UniProtKB-SubCell"/>
</dbReference>
<dbReference type="EC" id="4.2.2.29" evidence="7"/>
<evidence type="ECO:0000256" key="3">
    <source>
        <dbReference type="ARBA" id="ARBA00022989"/>
    </source>
</evidence>
<keyword evidence="5 7" id="KW-0456">Lyase</keyword>
<evidence type="ECO:0000256" key="2">
    <source>
        <dbReference type="ARBA" id="ARBA00022692"/>
    </source>
</evidence>
<dbReference type="Gene3D" id="3.30.160.60">
    <property type="entry name" value="Classic Zinc Finger"/>
    <property type="match status" value="1"/>
</dbReference>
<dbReference type="HAMAP" id="MF_02065">
    <property type="entry name" value="MltG"/>
    <property type="match status" value="1"/>
</dbReference>
<dbReference type="AlphaFoldDB" id="A0A1X7NLL4"/>
<keyword evidence="3 7" id="KW-1133">Transmembrane helix</keyword>
<evidence type="ECO:0000256" key="4">
    <source>
        <dbReference type="ARBA" id="ARBA00023136"/>
    </source>
</evidence>
<keyword evidence="6 7" id="KW-0961">Cell wall biogenesis/degradation</keyword>
<comment type="subcellular location">
    <subcellularLocation>
        <location evidence="7">Cell membrane</location>
        <topology evidence="7">Single-pass membrane protein</topology>
    </subcellularLocation>
</comment>
<evidence type="ECO:0000313" key="8">
    <source>
        <dbReference type="EMBL" id="SMH38779.1"/>
    </source>
</evidence>
<dbReference type="PANTHER" id="PTHR30518">
    <property type="entry name" value="ENDOLYTIC MUREIN TRANSGLYCOSYLASE"/>
    <property type="match status" value="1"/>
</dbReference>
<dbReference type="GO" id="GO:0009252">
    <property type="term" value="P:peptidoglycan biosynthetic process"/>
    <property type="evidence" value="ECO:0007669"/>
    <property type="project" value="UniProtKB-UniRule"/>
</dbReference>
<name>A0A1X7NLL4_9LACT</name>
<dbReference type="Proteomes" id="UP000193435">
    <property type="component" value="Unassembled WGS sequence"/>
</dbReference>
<dbReference type="EMBL" id="FXBJ01000002">
    <property type="protein sequence ID" value="SMH38779.1"/>
    <property type="molecule type" value="Genomic_DNA"/>
</dbReference>
<keyword evidence="1 7" id="KW-1003">Cell membrane</keyword>
<dbReference type="CDD" id="cd08010">
    <property type="entry name" value="MltG_like"/>
    <property type="match status" value="1"/>
</dbReference>
<dbReference type="GO" id="GO:0071555">
    <property type="term" value="P:cell wall organization"/>
    <property type="evidence" value="ECO:0007669"/>
    <property type="project" value="UniProtKB-KW"/>
</dbReference>
<sequence length="384" mass="43773">MGKKEKKNSKNNEKKDEIESNSKLVERQKEKKMVKKIVWSIVSILFTLLIIFGIVSYQYVTSSLQPLDTTSKKEIQIEVPSGSSSADISRILEKNKVIKSASVFRFYIKLNNKIDFKAGYYLFSPSMTLEKIIQSLQSGGSPVAFDGTKILIQEGLTIDQVAESVAKSTKYKASDFIEKLKDPKLLMQLKETYPKLLTSALESKEAKYTLEGYLFPATYDFSEDMSLETVIKNMVKKTDDVMQNYYSIIEDKKMTVQQVLTLASLIEREGNSFEDRTKIASVFFNRLDVEMPLQSDISVLYAMNKHKEIVTYKDLETNSPYNLYQNKGYGPGPFNNPSEDAIKATLNPADTNYIYFLADTSTGKVYFSRTYAEHQELVDEYITP</sequence>
<comment type="catalytic activity">
    <reaction evidence="7">
        <text>a peptidoglycan chain = a peptidoglycan chain with N-acetyl-1,6-anhydromuramyl-[peptide] at the reducing end + a peptidoglycan chain with N-acetylglucosamine at the non-reducing end.</text>
        <dbReference type="EC" id="4.2.2.29"/>
    </reaction>
</comment>
<gene>
    <name evidence="7" type="primary">mltG</name>
    <name evidence="8" type="ORF">SAMN04488700_2179</name>
</gene>
<evidence type="ECO:0000313" key="9">
    <source>
        <dbReference type="Proteomes" id="UP000193435"/>
    </source>
</evidence>
<evidence type="ECO:0000256" key="5">
    <source>
        <dbReference type="ARBA" id="ARBA00023239"/>
    </source>
</evidence>
<dbReference type="Gene3D" id="3.30.1490.480">
    <property type="entry name" value="Endolytic murein transglycosylase"/>
    <property type="match status" value="1"/>
</dbReference>
<dbReference type="GO" id="GO:0008932">
    <property type="term" value="F:lytic endotransglycosylase activity"/>
    <property type="evidence" value="ECO:0007669"/>
    <property type="project" value="UniProtKB-UniRule"/>
</dbReference>
<dbReference type="InterPro" id="IPR003770">
    <property type="entry name" value="MLTG-like"/>
</dbReference>
<keyword evidence="2 7" id="KW-0812">Transmembrane</keyword>
<evidence type="ECO:0000256" key="1">
    <source>
        <dbReference type="ARBA" id="ARBA00022475"/>
    </source>
</evidence>